<dbReference type="EMBL" id="JAVFWL010000003">
    <property type="protein sequence ID" value="KAK6745847.1"/>
    <property type="molecule type" value="Genomic_DNA"/>
</dbReference>
<evidence type="ECO:0000313" key="2">
    <source>
        <dbReference type="EMBL" id="KAK6745847.1"/>
    </source>
</evidence>
<sequence length="272" mass="30837">MPANIHLELSRASYAEKRACSSAACQRRIRVRGRDHQLPKSTRLSELEVSLGGIGCDKPSLAATGWSDRPTGLRKSKDASNRRPRSRLYFITPRDIRNIASKCRVDPGRLHHLDTGSVQRRVDANLQSDGIQFYRPARDASGDGFVLVVINPTQKEWLRKYGQRALTTVIVADEWDRALPAAYLLSYRMIDIEVGMMFEHVKKLLPSFHTDYFITDDTNTFWNGSSKVFPSSWTKRLLCLWHVQLAMKRNANAKLVNGKCETSVLFAKEVSS</sequence>
<accession>A0ABR1D5Q2</accession>
<evidence type="ECO:0000256" key="1">
    <source>
        <dbReference type="SAM" id="MobiDB-lite"/>
    </source>
</evidence>
<feature type="region of interest" description="Disordered" evidence="1">
    <location>
        <begin position="62"/>
        <end position="81"/>
    </location>
</feature>
<evidence type="ECO:0000313" key="3">
    <source>
        <dbReference type="Proteomes" id="UP001303046"/>
    </source>
</evidence>
<organism evidence="2 3">
    <name type="scientific">Necator americanus</name>
    <name type="common">Human hookworm</name>
    <dbReference type="NCBI Taxonomy" id="51031"/>
    <lineage>
        <taxon>Eukaryota</taxon>
        <taxon>Metazoa</taxon>
        <taxon>Ecdysozoa</taxon>
        <taxon>Nematoda</taxon>
        <taxon>Chromadorea</taxon>
        <taxon>Rhabditida</taxon>
        <taxon>Rhabditina</taxon>
        <taxon>Rhabditomorpha</taxon>
        <taxon>Strongyloidea</taxon>
        <taxon>Ancylostomatidae</taxon>
        <taxon>Bunostominae</taxon>
        <taxon>Necator</taxon>
    </lineage>
</organism>
<protein>
    <recommendedName>
        <fullName evidence="4">MULE transposase domain-containing protein</fullName>
    </recommendedName>
</protein>
<dbReference type="Proteomes" id="UP001303046">
    <property type="component" value="Unassembled WGS sequence"/>
</dbReference>
<reference evidence="2 3" key="1">
    <citation type="submission" date="2023-08" db="EMBL/GenBank/DDBJ databases">
        <title>A Necator americanus chromosomal reference genome.</title>
        <authorList>
            <person name="Ilik V."/>
            <person name="Petrzelkova K.J."/>
            <person name="Pardy F."/>
            <person name="Fuh T."/>
            <person name="Niatou-Singa F.S."/>
            <person name="Gouil Q."/>
            <person name="Baker L."/>
            <person name="Ritchie M.E."/>
            <person name="Jex A.R."/>
            <person name="Gazzola D."/>
            <person name="Li H."/>
            <person name="Toshio Fujiwara R."/>
            <person name="Zhan B."/>
            <person name="Aroian R.V."/>
            <person name="Pafco B."/>
            <person name="Schwarz E.M."/>
        </authorList>
    </citation>
    <scope>NUCLEOTIDE SEQUENCE [LARGE SCALE GENOMIC DNA]</scope>
    <source>
        <strain evidence="2 3">Aroian</strain>
        <tissue evidence="2">Whole animal</tissue>
    </source>
</reference>
<evidence type="ECO:0008006" key="4">
    <source>
        <dbReference type="Google" id="ProtNLM"/>
    </source>
</evidence>
<comment type="caution">
    <text evidence="2">The sequence shown here is derived from an EMBL/GenBank/DDBJ whole genome shotgun (WGS) entry which is preliminary data.</text>
</comment>
<proteinExistence type="predicted"/>
<name>A0ABR1D5Q2_NECAM</name>
<keyword evidence="3" id="KW-1185">Reference proteome</keyword>
<gene>
    <name evidence="2" type="primary">Necator_chrIII.g12910</name>
    <name evidence="2" type="ORF">RB195_012143</name>
</gene>